<dbReference type="PROSITE" id="PS50045">
    <property type="entry name" value="SIGMA54_INTERACT_4"/>
    <property type="match status" value="1"/>
</dbReference>
<evidence type="ECO:0000256" key="3">
    <source>
        <dbReference type="ARBA" id="ARBA00015308"/>
    </source>
</evidence>
<keyword evidence="5" id="KW-0547">Nucleotide-binding</keyword>
<dbReference type="GO" id="GO:0000160">
    <property type="term" value="P:phosphorelay signal transduction system"/>
    <property type="evidence" value="ECO:0007669"/>
    <property type="project" value="UniProtKB-KW"/>
</dbReference>
<evidence type="ECO:0000256" key="11">
    <source>
        <dbReference type="PROSITE-ProRule" id="PRU00169"/>
    </source>
</evidence>
<evidence type="ECO:0000313" key="15">
    <source>
        <dbReference type="Proteomes" id="UP000825009"/>
    </source>
</evidence>
<dbReference type="Pfam" id="PF02954">
    <property type="entry name" value="HTH_8"/>
    <property type="match status" value="1"/>
</dbReference>
<evidence type="ECO:0000256" key="10">
    <source>
        <dbReference type="ARBA" id="ARBA00023163"/>
    </source>
</evidence>
<dbReference type="FunFam" id="3.40.50.2300:FF:000018">
    <property type="entry name" value="DNA-binding transcriptional regulator NtrC"/>
    <property type="match status" value="1"/>
</dbReference>
<dbReference type="AlphaFoldDB" id="A0A8F6TU61"/>
<feature type="modified residue" description="4-aspartylphosphate" evidence="11">
    <location>
        <position position="54"/>
    </location>
</feature>
<dbReference type="RefSeq" id="WP_219000729.1">
    <property type="nucleotide sequence ID" value="NZ_CP079194.1"/>
</dbReference>
<dbReference type="Pfam" id="PF00158">
    <property type="entry name" value="Sigma54_activat"/>
    <property type="match status" value="1"/>
</dbReference>
<organism evidence="14 15">
    <name type="scientific">Gymnodinialimonas ceratoperidinii</name>
    <dbReference type="NCBI Taxonomy" id="2856823"/>
    <lineage>
        <taxon>Bacteria</taxon>
        <taxon>Pseudomonadati</taxon>
        <taxon>Pseudomonadota</taxon>
        <taxon>Alphaproteobacteria</taxon>
        <taxon>Rhodobacterales</taxon>
        <taxon>Paracoccaceae</taxon>
        <taxon>Gymnodinialimonas</taxon>
    </lineage>
</organism>
<keyword evidence="9" id="KW-0010">Activator</keyword>
<dbReference type="PANTHER" id="PTHR32071:SF57">
    <property type="entry name" value="C4-DICARBOXYLATE TRANSPORT TRANSCRIPTIONAL REGULATORY PROTEIN DCTD"/>
    <property type="match status" value="1"/>
</dbReference>
<comment type="subunit">
    <text evidence="2">Interacts with sigma-54.</text>
</comment>
<name>A0A8F6TU61_9RHOB</name>
<dbReference type="GO" id="GO:0006355">
    <property type="term" value="P:regulation of DNA-templated transcription"/>
    <property type="evidence" value="ECO:0007669"/>
    <property type="project" value="InterPro"/>
</dbReference>
<evidence type="ECO:0000256" key="8">
    <source>
        <dbReference type="ARBA" id="ARBA00023015"/>
    </source>
</evidence>
<evidence type="ECO:0000256" key="4">
    <source>
        <dbReference type="ARBA" id="ARBA00022553"/>
    </source>
</evidence>
<dbReference type="CDD" id="cd17549">
    <property type="entry name" value="REC_DctD-like"/>
    <property type="match status" value="1"/>
</dbReference>
<keyword evidence="8" id="KW-0805">Transcription regulation</keyword>
<accession>A0A8F6TU61</accession>
<evidence type="ECO:0000256" key="9">
    <source>
        <dbReference type="ARBA" id="ARBA00023159"/>
    </source>
</evidence>
<feature type="domain" description="Response regulatory" evidence="13">
    <location>
        <begin position="5"/>
        <end position="119"/>
    </location>
</feature>
<dbReference type="InterPro" id="IPR002197">
    <property type="entry name" value="HTH_Fis"/>
</dbReference>
<reference evidence="14 15" key="1">
    <citation type="submission" date="2021-07" db="EMBL/GenBank/DDBJ databases">
        <title>A novel Jannaschia species isolated from marine dinoflagellate Ceratoperidinium margalefii.</title>
        <authorList>
            <person name="Jiang Y."/>
            <person name="Li Z."/>
        </authorList>
    </citation>
    <scope>NUCLEOTIDE SEQUENCE [LARGE SCALE GENOMIC DNA]</scope>
    <source>
        <strain evidence="14 15">J12C1-MA-4</strain>
    </source>
</reference>
<dbReference type="EMBL" id="CP079194">
    <property type="protein sequence ID" value="QXT38533.1"/>
    <property type="molecule type" value="Genomic_DNA"/>
</dbReference>
<evidence type="ECO:0000256" key="6">
    <source>
        <dbReference type="ARBA" id="ARBA00022840"/>
    </source>
</evidence>
<dbReference type="InterPro" id="IPR058031">
    <property type="entry name" value="AAA_lid_NorR"/>
</dbReference>
<evidence type="ECO:0000256" key="1">
    <source>
        <dbReference type="ARBA" id="ARBA00002167"/>
    </source>
</evidence>
<dbReference type="InterPro" id="IPR025944">
    <property type="entry name" value="Sigma_54_int_dom_CS"/>
</dbReference>
<dbReference type="PANTHER" id="PTHR32071">
    <property type="entry name" value="TRANSCRIPTIONAL REGULATORY PROTEIN"/>
    <property type="match status" value="1"/>
</dbReference>
<dbReference type="GO" id="GO:0043565">
    <property type="term" value="F:sequence-specific DNA binding"/>
    <property type="evidence" value="ECO:0007669"/>
    <property type="project" value="InterPro"/>
</dbReference>
<dbReference type="Pfam" id="PF25601">
    <property type="entry name" value="AAA_lid_14"/>
    <property type="match status" value="1"/>
</dbReference>
<evidence type="ECO:0000256" key="5">
    <source>
        <dbReference type="ARBA" id="ARBA00022741"/>
    </source>
</evidence>
<evidence type="ECO:0000256" key="7">
    <source>
        <dbReference type="ARBA" id="ARBA00023012"/>
    </source>
</evidence>
<sequence>MNEAPVLFVDDETDLRIAGEQTLTLADLPVIACATAEAALEHITADFPGVLITDIRMPGMDGTALMAEALSRDPDLPVILVTGHADVGLAVQSIRMGAYDFIEKPYDPARLVETIERALDKRRLTMEVRALKAQAAGAGGADPIASMLNGRSAAMAQLRAQLRAVAETDADALIEGATGTGKEVAARALHAASRRAERPFVAVNCAALPDTMIESELFGHTPGAFAGATRARYGKFEHARGGTLFLDQIDSIPLPLQGKLLTALHDREITPLGSNEPVALDLRVIAASRRDLAQAAREGTFRDDLLYRLNVVTLRMPPLAERREDIPSLFQILLAEASTRHSRPVPPISPDALADLATRDWPGNIRELRNEAERAILGFGLGETGATPGVGRLADQMAAHERSLIAATLSAQAGSIKATYEALGISRKALYDKMQKHGLDRSDFRPDAEG</sequence>
<dbReference type="InterPro" id="IPR003593">
    <property type="entry name" value="AAA+_ATPase"/>
</dbReference>
<protein>
    <recommendedName>
        <fullName evidence="3">Nif-specific regulatory protein</fullName>
    </recommendedName>
</protein>
<keyword evidence="10" id="KW-0804">Transcription</keyword>
<dbReference type="SMART" id="SM00382">
    <property type="entry name" value="AAA"/>
    <property type="match status" value="1"/>
</dbReference>
<feature type="domain" description="Sigma-54 factor interaction" evidence="12">
    <location>
        <begin position="148"/>
        <end position="377"/>
    </location>
</feature>
<keyword evidence="15" id="KW-1185">Reference proteome</keyword>
<evidence type="ECO:0000256" key="2">
    <source>
        <dbReference type="ARBA" id="ARBA00011135"/>
    </source>
</evidence>
<evidence type="ECO:0000259" key="13">
    <source>
        <dbReference type="PROSITE" id="PS50110"/>
    </source>
</evidence>
<evidence type="ECO:0000259" key="12">
    <source>
        <dbReference type="PROSITE" id="PS50045"/>
    </source>
</evidence>
<dbReference type="PROSITE" id="PS00688">
    <property type="entry name" value="SIGMA54_INTERACT_3"/>
    <property type="match status" value="1"/>
</dbReference>
<dbReference type="FunFam" id="3.40.50.300:FF:000006">
    <property type="entry name" value="DNA-binding transcriptional regulator NtrC"/>
    <property type="match status" value="1"/>
</dbReference>
<dbReference type="PROSITE" id="PS50110">
    <property type="entry name" value="RESPONSE_REGULATORY"/>
    <property type="match status" value="1"/>
</dbReference>
<dbReference type="GO" id="GO:0005524">
    <property type="term" value="F:ATP binding"/>
    <property type="evidence" value="ECO:0007669"/>
    <property type="project" value="UniProtKB-KW"/>
</dbReference>
<keyword evidence="6" id="KW-0067">ATP-binding</keyword>
<dbReference type="InterPro" id="IPR001789">
    <property type="entry name" value="Sig_transdc_resp-reg_receiver"/>
</dbReference>
<keyword evidence="4 11" id="KW-0597">Phosphoprotein</keyword>
<proteinExistence type="predicted"/>
<keyword evidence="7" id="KW-0902">Two-component regulatory system</keyword>
<dbReference type="CDD" id="cd00009">
    <property type="entry name" value="AAA"/>
    <property type="match status" value="1"/>
</dbReference>
<gene>
    <name evidence="14" type="ORF">KYE46_11355</name>
</gene>
<dbReference type="InterPro" id="IPR002078">
    <property type="entry name" value="Sigma_54_int"/>
</dbReference>
<comment type="function">
    <text evidence="1">Required for activation of most nif operons, which are directly involved in nitrogen fixation.</text>
</comment>
<dbReference type="Proteomes" id="UP000825009">
    <property type="component" value="Chromosome"/>
</dbReference>
<dbReference type="SMART" id="SM00448">
    <property type="entry name" value="REC"/>
    <property type="match status" value="1"/>
</dbReference>
<dbReference type="Pfam" id="PF00072">
    <property type="entry name" value="Response_reg"/>
    <property type="match status" value="1"/>
</dbReference>
<evidence type="ECO:0000313" key="14">
    <source>
        <dbReference type="EMBL" id="QXT38533.1"/>
    </source>
</evidence>
<dbReference type="KEGG" id="gce:KYE46_11355"/>